<dbReference type="Gene3D" id="2.60.40.10">
    <property type="entry name" value="Immunoglobulins"/>
    <property type="match status" value="2"/>
</dbReference>
<dbReference type="InterPro" id="IPR052051">
    <property type="entry name" value="TCR_complex_component"/>
</dbReference>
<reference evidence="9 10" key="1">
    <citation type="submission" date="2018-03" db="EMBL/GenBank/DDBJ databases">
        <title>Finding Nemo's genes: A chromosome-scale reference assembly of the genome of the orange clownfish Amphiprion percula.</title>
        <authorList>
            <person name="Lehmann R."/>
        </authorList>
    </citation>
    <scope>NUCLEOTIDE SEQUENCE</scope>
</reference>
<dbReference type="GO" id="GO:0005886">
    <property type="term" value="C:plasma membrane"/>
    <property type="evidence" value="ECO:0007669"/>
    <property type="project" value="UniProtKB-SubCell"/>
</dbReference>
<evidence type="ECO:0000313" key="10">
    <source>
        <dbReference type="Proteomes" id="UP000265080"/>
    </source>
</evidence>
<dbReference type="Ensembl" id="ENSAPET00000025738.1">
    <property type="protein sequence ID" value="ENSAPEP00000025084.1"/>
    <property type="gene ID" value="ENSAPEG00000017841.1"/>
</dbReference>
<dbReference type="GO" id="GO:0002376">
    <property type="term" value="P:immune system process"/>
    <property type="evidence" value="ECO:0007669"/>
    <property type="project" value="UniProtKB-KW"/>
</dbReference>
<dbReference type="SMART" id="SM00406">
    <property type="entry name" value="IGv"/>
    <property type="match status" value="1"/>
</dbReference>
<evidence type="ECO:0000313" key="9">
    <source>
        <dbReference type="Ensembl" id="ENSAPEP00000025084.1"/>
    </source>
</evidence>
<protein>
    <recommendedName>
        <fullName evidence="8">Ig-like domain-containing protein</fullName>
    </recommendedName>
</protein>
<sequence length="309" mass="35420">YMSTMCICFVSRFTSAQMNHLNISSLVHQDRGFLSANTGDSVTLQCFYRDDILARFYWYKQIPGQKLRLISMFHKYETEATFYDEFKSNPRFSLDTEKGKNHLMITDVHTSDTATYYCAGSYSYTFELAEGTTLNVKGSGLNFQTLVQQSTSKTIQPGDAVTLNCTVHTGTCDGEHSVYWFKTEEESYPGLFYTHGGRDDHCEKELNTQMHICVYNLPLKSLNLSDVGTYYSAVASCGHILFGNGTKLDFEGIQQLRPCHVSYCDLFHYQNYKTEENLHYAAARVKKANRSRRHREETENKCLYSIVKA</sequence>
<dbReference type="SMART" id="SM00409">
    <property type="entry name" value="IG"/>
    <property type="match status" value="2"/>
</dbReference>
<evidence type="ECO:0000256" key="2">
    <source>
        <dbReference type="ARBA" id="ARBA00022475"/>
    </source>
</evidence>
<dbReference type="PROSITE" id="PS50835">
    <property type="entry name" value="IG_LIKE"/>
    <property type="match status" value="2"/>
</dbReference>
<dbReference type="PANTHER" id="PTHR19433:SF127">
    <property type="entry name" value="NITR9"/>
    <property type="match status" value="1"/>
</dbReference>
<dbReference type="InterPro" id="IPR013106">
    <property type="entry name" value="Ig_V-set"/>
</dbReference>
<evidence type="ECO:0000256" key="5">
    <source>
        <dbReference type="ARBA" id="ARBA00023136"/>
    </source>
</evidence>
<dbReference type="InterPro" id="IPR036179">
    <property type="entry name" value="Ig-like_dom_sf"/>
</dbReference>
<dbReference type="InterPro" id="IPR013783">
    <property type="entry name" value="Ig-like_fold"/>
</dbReference>
<evidence type="ECO:0000256" key="1">
    <source>
        <dbReference type="ARBA" id="ARBA00004236"/>
    </source>
</evidence>
<evidence type="ECO:0000256" key="4">
    <source>
        <dbReference type="ARBA" id="ARBA00022859"/>
    </source>
</evidence>
<dbReference type="Proteomes" id="UP000265080">
    <property type="component" value="Chromosome 23"/>
</dbReference>
<dbReference type="OMA" id="MCMTRKK"/>
<dbReference type="InterPro" id="IPR007110">
    <property type="entry name" value="Ig-like_dom"/>
</dbReference>
<evidence type="ECO:0000256" key="7">
    <source>
        <dbReference type="ARBA" id="ARBA00023180"/>
    </source>
</evidence>
<feature type="domain" description="Ig-like" evidence="8">
    <location>
        <begin position="39"/>
        <end position="129"/>
    </location>
</feature>
<dbReference type="PANTHER" id="PTHR19433">
    <property type="entry name" value="T-CELL RECEPTOR ALPHA CHAIN V REGION-RELATED"/>
    <property type="match status" value="1"/>
</dbReference>
<dbReference type="InterPro" id="IPR003599">
    <property type="entry name" value="Ig_sub"/>
</dbReference>
<accession>A0A3P8TJT3</accession>
<dbReference type="SUPFAM" id="SSF48726">
    <property type="entry name" value="Immunoglobulin"/>
    <property type="match status" value="2"/>
</dbReference>
<organism evidence="9 10">
    <name type="scientific">Amphiprion percula</name>
    <name type="common">Orange clownfish</name>
    <name type="synonym">Lutjanus percula</name>
    <dbReference type="NCBI Taxonomy" id="161767"/>
    <lineage>
        <taxon>Eukaryota</taxon>
        <taxon>Metazoa</taxon>
        <taxon>Chordata</taxon>
        <taxon>Craniata</taxon>
        <taxon>Vertebrata</taxon>
        <taxon>Euteleostomi</taxon>
        <taxon>Actinopterygii</taxon>
        <taxon>Neopterygii</taxon>
        <taxon>Teleostei</taxon>
        <taxon>Neoteleostei</taxon>
        <taxon>Acanthomorphata</taxon>
        <taxon>Ovalentaria</taxon>
        <taxon>Pomacentridae</taxon>
        <taxon>Amphiprion</taxon>
    </lineage>
</organism>
<proteinExistence type="predicted"/>
<evidence type="ECO:0000259" key="8">
    <source>
        <dbReference type="PROSITE" id="PS50835"/>
    </source>
</evidence>
<dbReference type="GeneTree" id="ENSGT00950000182968"/>
<dbReference type="GO" id="GO:0009617">
    <property type="term" value="P:response to bacterium"/>
    <property type="evidence" value="ECO:0007669"/>
    <property type="project" value="TreeGrafter"/>
</dbReference>
<comment type="subcellular location">
    <subcellularLocation>
        <location evidence="1">Cell membrane</location>
    </subcellularLocation>
</comment>
<keyword evidence="3" id="KW-0732">Signal</keyword>
<keyword evidence="4" id="KW-0391">Immunity</keyword>
<reference evidence="9" key="3">
    <citation type="submission" date="2025-09" db="UniProtKB">
        <authorList>
            <consortium name="Ensembl"/>
        </authorList>
    </citation>
    <scope>IDENTIFICATION</scope>
</reference>
<keyword evidence="7" id="KW-0325">Glycoprotein</keyword>
<dbReference type="Pfam" id="PF07686">
    <property type="entry name" value="V-set"/>
    <property type="match status" value="1"/>
</dbReference>
<dbReference type="STRING" id="161767.ENSAPEP00000025084"/>
<keyword evidence="6" id="KW-1015">Disulfide bond</keyword>
<feature type="domain" description="Ig-like" evidence="8">
    <location>
        <begin position="144"/>
        <end position="234"/>
    </location>
</feature>
<reference evidence="9" key="2">
    <citation type="submission" date="2025-08" db="UniProtKB">
        <authorList>
            <consortium name="Ensembl"/>
        </authorList>
    </citation>
    <scope>IDENTIFICATION</scope>
</reference>
<dbReference type="AlphaFoldDB" id="A0A3P8TJT3"/>
<keyword evidence="5" id="KW-0472">Membrane</keyword>
<keyword evidence="10" id="KW-1185">Reference proteome</keyword>
<keyword evidence="2" id="KW-1003">Cell membrane</keyword>
<name>A0A3P8TJT3_AMPPE</name>
<evidence type="ECO:0000256" key="3">
    <source>
        <dbReference type="ARBA" id="ARBA00022729"/>
    </source>
</evidence>
<evidence type="ECO:0000256" key="6">
    <source>
        <dbReference type="ARBA" id="ARBA00023157"/>
    </source>
</evidence>